<evidence type="ECO:0000256" key="5">
    <source>
        <dbReference type="RuleBase" id="RU000363"/>
    </source>
</evidence>
<name>A0A8W8KDM0_MAGGI</name>
<dbReference type="CDD" id="cd05324">
    <property type="entry name" value="carb_red_PTCR-like_SDR_c"/>
    <property type="match status" value="1"/>
</dbReference>
<keyword evidence="3" id="KW-0560">Oxidoreductase</keyword>
<dbReference type="EC" id="1.1.1.184" evidence="4"/>
<protein>
    <recommendedName>
        <fullName evidence="4">carbonyl reductase (NADPH)</fullName>
        <ecNumber evidence="4">1.1.1.184</ecNumber>
    </recommendedName>
</protein>
<dbReference type="InterPro" id="IPR036291">
    <property type="entry name" value="NAD(P)-bd_dom_sf"/>
</dbReference>
<evidence type="ECO:0000256" key="4">
    <source>
        <dbReference type="ARBA" id="ARBA00026118"/>
    </source>
</evidence>
<dbReference type="PROSITE" id="PS00061">
    <property type="entry name" value="ADH_SHORT"/>
    <property type="match status" value="1"/>
</dbReference>
<dbReference type="Proteomes" id="UP000005408">
    <property type="component" value="Unassembled WGS sequence"/>
</dbReference>
<keyword evidence="7" id="KW-1185">Reference proteome</keyword>
<dbReference type="PANTHER" id="PTHR43963">
    <property type="entry name" value="CARBONYL REDUCTASE 1-RELATED"/>
    <property type="match status" value="1"/>
</dbReference>
<dbReference type="InterPro" id="IPR045313">
    <property type="entry name" value="CBR1-like"/>
</dbReference>
<organism evidence="6 7">
    <name type="scientific">Magallana gigas</name>
    <name type="common">Pacific oyster</name>
    <name type="synonym">Crassostrea gigas</name>
    <dbReference type="NCBI Taxonomy" id="29159"/>
    <lineage>
        <taxon>Eukaryota</taxon>
        <taxon>Metazoa</taxon>
        <taxon>Spiralia</taxon>
        <taxon>Lophotrochozoa</taxon>
        <taxon>Mollusca</taxon>
        <taxon>Bivalvia</taxon>
        <taxon>Autobranchia</taxon>
        <taxon>Pteriomorphia</taxon>
        <taxon>Ostreida</taxon>
        <taxon>Ostreoidea</taxon>
        <taxon>Ostreidae</taxon>
        <taxon>Magallana</taxon>
    </lineage>
</organism>
<dbReference type="SUPFAM" id="SSF51735">
    <property type="entry name" value="NAD(P)-binding Rossmann-fold domains"/>
    <property type="match status" value="1"/>
</dbReference>
<dbReference type="EnsemblMetazoa" id="G23161.9">
    <property type="protein sequence ID" value="G23161.9:cds"/>
    <property type="gene ID" value="G23161"/>
</dbReference>
<dbReference type="Pfam" id="PF00106">
    <property type="entry name" value="adh_short"/>
    <property type="match status" value="2"/>
</dbReference>
<accession>A0A8W8KDM0</accession>
<evidence type="ECO:0000313" key="6">
    <source>
        <dbReference type="EnsemblMetazoa" id="G23161.9:cds"/>
    </source>
</evidence>
<dbReference type="PRINTS" id="PR00081">
    <property type="entry name" value="GDHRDH"/>
</dbReference>
<evidence type="ECO:0000256" key="2">
    <source>
        <dbReference type="ARBA" id="ARBA00022857"/>
    </source>
</evidence>
<dbReference type="PANTHER" id="PTHR43963:SF4">
    <property type="entry name" value="CARBONYL REDUCTASE (NADPH)"/>
    <property type="match status" value="1"/>
</dbReference>
<proteinExistence type="inferred from homology"/>
<reference evidence="6" key="1">
    <citation type="submission" date="2022-08" db="UniProtKB">
        <authorList>
            <consortium name="EnsemblMetazoa"/>
        </authorList>
    </citation>
    <scope>IDENTIFICATION</scope>
    <source>
        <strain evidence="6">05x7-T-G4-1.051#20</strain>
    </source>
</reference>
<dbReference type="PRINTS" id="PR00080">
    <property type="entry name" value="SDRFAMILY"/>
</dbReference>
<evidence type="ECO:0000313" key="7">
    <source>
        <dbReference type="Proteomes" id="UP000005408"/>
    </source>
</evidence>
<dbReference type="InterPro" id="IPR020904">
    <property type="entry name" value="Sc_DH/Rdtase_CS"/>
</dbReference>
<dbReference type="GO" id="GO:0004090">
    <property type="term" value="F:carbonyl reductase (NADPH) activity"/>
    <property type="evidence" value="ECO:0007669"/>
    <property type="project" value="UniProtKB-EC"/>
</dbReference>
<dbReference type="Gene3D" id="3.40.50.720">
    <property type="entry name" value="NAD(P)-binding Rossmann-like Domain"/>
    <property type="match status" value="1"/>
</dbReference>
<sequence length="308" mass="34112">MSTKVAVVTGSNKGIGYAIVRGLCKQFKGDVFLTARNEELGKKAIQSLNEEGFSPKFHQLDITDQASIERLRDFLKNTYGGLDILVNNAGMAYKNASPAPFAEQAEVTNKTNYFGTIAVCDALFPLLRPHARVVHLSSMASSYAIRKCSPEVQAKFLNPNITIEELTALMNDFIQAAKNGEHEKKGYPSSAYSMSKVGISVLTHIQQRQLSADSREDIIVNSCCPGYVDTDMSSHKGPKTIDEGADTPIYLALLPEGTKSPAGEFVADRKVYKFNEYEYKMWYETSTYCGVLFIEITNQIRSAENKQN</sequence>
<evidence type="ECO:0000256" key="3">
    <source>
        <dbReference type="ARBA" id="ARBA00023002"/>
    </source>
</evidence>
<dbReference type="InterPro" id="IPR002347">
    <property type="entry name" value="SDR_fam"/>
</dbReference>
<dbReference type="EnsemblMetazoa" id="G23161.3">
    <property type="protein sequence ID" value="G23161.3:cds"/>
    <property type="gene ID" value="G23161"/>
</dbReference>
<keyword evidence="2" id="KW-0521">NADP</keyword>
<dbReference type="AlphaFoldDB" id="A0A8W8KDM0"/>
<evidence type="ECO:0000256" key="1">
    <source>
        <dbReference type="ARBA" id="ARBA00006484"/>
    </source>
</evidence>
<comment type="similarity">
    <text evidence="1 5">Belongs to the short-chain dehydrogenases/reductases (SDR) family.</text>
</comment>